<dbReference type="Proteomes" id="UP000324241">
    <property type="component" value="Unassembled WGS sequence"/>
</dbReference>
<evidence type="ECO:0000256" key="5">
    <source>
        <dbReference type="ARBA" id="ARBA00023002"/>
    </source>
</evidence>
<gene>
    <name evidence="7" type="ORF">ATNIH1004_001917</name>
</gene>
<evidence type="ECO:0000259" key="6">
    <source>
        <dbReference type="PROSITE" id="PS51387"/>
    </source>
</evidence>
<keyword evidence="4" id="KW-0274">FAD</keyword>
<comment type="caution">
    <text evidence="7">The sequence shown here is derived from an EMBL/GenBank/DDBJ whole genome shotgun (WGS) entry which is preliminary data.</text>
</comment>
<dbReference type="GeneID" id="54324619"/>
<dbReference type="PANTHER" id="PTHR42973">
    <property type="entry name" value="BINDING OXIDOREDUCTASE, PUTATIVE (AFU_ORTHOLOGUE AFUA_1G17690)-RELATED"/>
    <property type="match status" value="1"/>
</dbReference>
<evidence type="ECO:0000256" key="2">
    <source>
        <dbReference type="ARBA" id="ARBA00005466"/>
    </source>
</evidence>
<dbReference type="SUPFAM" id="SSF56176">
    <property type="entry name" value="FAD-binding/transporter-associated domain-like"/>
    <property type="match status" value="1"/>
</dbReference>
<dbReference type="InterPro" id="IPR006094">
    <property type="entry name" value="Oxid_FAD_bind_N"/>
</dbReference>
<dbReference type="Gene3D" id="3.30.465.10">
    <property type="match status" value="2"/>
</dbReference>
<evidence type="ECO:0000256" key="4">
    <source>
        <dbReference type="ARBA" id="ARBA00022827"/>
    </source>
</evidence>
<evidence type="ECO:0000313" key="7">
    <source>
        <dbReference type="EMBL" id="KAA8641452.1"/>
    </source>
</evidence>
<dbReference type="GO" id="GO:0071949">
    <property type="term" value="F:FAD binding"/>
    <property type="evidence" value="ECO:0007669"/>
    <property type="project" value="InterPro"/>
</dbReference>
<organism evidence="7 8">
    <name type="scientific">Aspergillus tanneri</name>
    <dbReference type="NCBI Taxonomy" id="1220188"/>
    <lineage>
        <taxon>Eukaryota</taxon>
        <taxon>Fungi</taxon>
        <taxon>Dikarya</taxon>
        <taxon>Ascomycota</taxon>
        <taxon>Pezizomycotina</taxon>
        <taxon>Eurotiomycetes</taxon>
        <taxon>Eurotiomycetidae</taxon>
        <taxon>Eurotiales</taxon>
        <taxon>Aspergillaceae</taxon>
        <taxon>Aspergillus</taxon>
        <taxon>Aspergillus subgen. Circumdati</taxon>
    </lineage>
</organism>
<name>A0A5M9M331_9EURO</name>
<dbReference type="GO" id="GO:0016491">
    <property type="term" value="F:oxidoreductase activity"/>
    <property type="evidence" value="ECO:0007669"/>
    <property type="project" value="UniProtKB-KW"/>
</dbReference>
<reference evidence="7 8" key="1">
    <citation type="submission" date="2019-08" db="EMBL/GenBank/DDBJ databases">
        <title>The genome sequence of a newly discovered highly antifungal drug resistant Aspergillus species, Aspergillus tanneri NIH 1004.</title>
        <authorList>
            <person name="Mounaud S."/>
            <person name="Singh I."/>
            <person name="Joardar V."/>
            <person name="Pakala S."/>
            <person name="Pakala S."/>
            <person name="Venepally P."/>
            <person name="Chung J.K."/>
            <person name="Losada L."/>
            <person name="Nierman W.C."/>
        </authorList>
    </citation>
    <scope>NUCLEOTIDE SEQUENCE [LARGE SCALE GENOMIC DNA]</scope>
    <source>
        <strain evidence="7 8">NIH1004</strain>
    </source>
</reference>
<accession>A0A5M9M331</accession>
<dbReference type="InterPro" id="IPR036318">
    <property type="entry name" value="FAD-bd_PCMH-like_sf"/>
</dbReference>
<dbReference type="OrthoDB" id="407275at2759"/>
<dbReference type="InterPro" id="IPR016166">
    <property type="entry name" value="FAD-bd_PCMH"/>
</dbReference>
<evidence type="ECO:0000256" key="1">
    <source>
        <dbReference type="ARBA" id="ARBA00001974"/>
    </source>
</evidence>
<proteinExistence type="inferred from homology"/>
<sequence length="493" mass="55754">MGAVSRRDFSILFEKLPKASILLRDSWAYEEAVFVGNLLYRMKSPAAVVQAINEEDVRVTVEFAKAHNLPLSVKSGGHSNAAYCLNQDGIVLDMRSMNKVKVDKDAMEITIGGGAQWKHVYHELYNKDPSLIVVGGQCPTVGASAFTMGGGLSPFSRCYGLGIDNLVEVTLITANGVSVTVTNNEDNPDKSKLFWALRGGGGGNFGIVTKLKTKLHHLREPDGTVVCGNLSWEIPVEEESFNKMMDVWNKGHWPEEVCADAVWRYKQNQLYAEMTIIYNGRKEACDRDLAPILKYVENKNNTLKPMKWWNWVVEDIAFSVRSKLYHHHASFIFPEHGITSDVTSLMTKWMQRVRNYEPNHEKCTSHILWDHIGGATTNFETGATAFPWRDGAYVCSGKAGYINYIDNKLENWQEAYYGANYQKLRCIKSHWDPTNFFHFDQSIEPVDYCHSQPDWESWEKYAVPTPTLLGDAEAADDIYAANARIRSDMLSHQ</sequence>
<comment type="cofactor">
    <cofactor evidence="1">
        <name>FAD</name>
        <dbReference type="ChEBI" id="CHEBI:57692"/>
    </cofactor>
</comment>
<dbReference type="AlphaFoldDB" id="A0A5M9M331"/>
<dbReference type="Pfam" id="PF08031">
    <property type="entry name" value="BBE"/>
    <property type="match status" value="1"/>
</dbReference>
<dbReference type="InterPro" id="IPR006093">
    <property type="entry name" value="Oxy_OxRdtase_FAD_BS"/>
</dbReference>
<keyword evidence="3" id="KW-0285">Flavoprotein</keyword>
<dbReference type="VEuPathDB" id="FungiDB:EYZ11_002243"/>
<dbReference type="EMBL" id="QUQM01000010">
    <property type="protein sequence ID" value="KAA8641452.1"/>
    <property type="molecule type" value="Genomic_DNA"/>
</dbReference>
<dbReference type="InterPro" id="IPR012951">
    <property type="entry name" value="BBE"/>
</dbReference>
<dbReference type="PROSITE" id="PS00862">
    <property type="entry name" value="OX2_COVAL_FAD"/>
    <property type="match status" value="1"/>
</dbReference>
<feature type="domain" description="FAD-binding PCMH-type" evidence="6">
    <location>
        <begin position="41"/>
        <end position="218"/>
    </location>
</feature>
<dbReference type="InterPro" id="IPR016169">
    <property type="entry name" value="FAD-bd_PCMH_sub2"/>
</dbReference>
<evidence type="ECO:0000256" key="3">
    <source>
        <dbReference type="ARBA" id="ARBA00022630"/>
    </source>
</evidence>
<dbReference type="PANTHER" id="PTHR42973:SF39">
    <property type="entry name" value="FAD-BINDING PCMH-TYPE DOMAIN-CONTAINING PROTEIN"/>
    <property type="match status" value="1"/>
</dbReference>
<comment type="similarity">
    <text evidence="2">Belongs to the oxygen-dependent FAD-linked oxidoreductase family.</text>
</comment>
<evidence type="ECO:0000313" key="8">
    <source>
        <dbReference type="Proteomes" id="UP000324241"/>
    </source>
</evidence>
<protein>
    <recommendedName>
        <fullName evidence="6">FAD-binding PCMH-type domain-containing protein</fullName>
    </recommendedName>
</protein>
<dbReference type="PROSITE" id="PS51387">
    <property type="entry name" value="FAD_PCMH"/>
    <property type="match status" value="1"/>
</dbReference>
<dbReference type="InterPro" id="IPR050416">
    <property type="entry name" value="FAD-linked_Oxidoreductase"/>
</dbReference>
<dbReference type="RefSeq" id="XP_033420814.1">
    <property type="nucleotide sequence ID" value="XM_033566612.1"/>
</dbReference>
<dbReference type="Pfam" id="PF01565">
    <property type="entry name" value="FAD_binding_4"/>
    <property type="match status" value="1"/>
</dbReference>
<keyword evidence="5" id="KW-0560">Oxidoreductase</keyword>